<keyword evidence="2" id="KW-0812">Transmembrane</keyword>
<feature type="region of interest" description="Disordered" evidence="1">
    <location>
        <begin position="1"/>
        <end position="25"/>
    </location>
</feature>
<feature type="transmembrane region" description="Helical" evidence="2">
    <location>
        <begin position="106"/>
        <end position="125"/>
    </location>
</feature>
<proteinExistence type="predicted"/>
<comment type="caution">
    <text evidence="3">The sequence shown here is derived from an EMBL/GenBank/DDBJ whole genome shotgun (WGS) entry which is preliminary data.</text>
</comment>
<evidence type="ECO:0000313" key="4">
    <source>
        <dbReference type="Proteomes" id="UP001157125"/>
    </source>
</evidence>
<feature type="transmembrane region" description="Helical" evidence="2">
    <location>
        <begin position="177"/>
        <end position="202"/>
    </location>
</feature>
<evidence type="ECO:0000313" key="3">
    <source>
        <dbReference type="EMBL" id="GMA35995.1"/>
    </source>
</evidence>
<keyword evidence="4" id="KW-1185">Reference proteome</keyword>
<dbReference type="Pfam" id="PF04854">
    <property type="entry name" value="DUF624"/>
    <property type="match status" value="1"/>
</dbReference>
<keyword evidence="2" id="KW-1133">Transmembrane helix</keyword>
<evidence type="ECO:0008006" key="5">
    <source>
        <dbReference type="Google" id="ProtNLM"/>
    </source>
</evidence>
<dbReference type="Proteomes" id="UP001157125">
    <property type="component" value="Unassembled WGS sequence"/>
</dbReference>
<name>A0ABQ6IDU4_9MICO</name>
<sequence>MMAVMAAQDRDERRDQRRRRVAPVEGSPADLQEVPGWSGRIMVWLRWIAQIIGIQIFMVLGTLAGLVIAGLGPALTSGGALLARLVEGDASDQLWKDFWAGYRAQFRRAALVTAPALLVVALAWYEMLVLQAHGTGAVSAILTGTTAALALAATAYLGYAPAVLRRYTDGPARTSRFLLVAPLVSPLTALGCMVTVVAFVVIGLRWPYLLVLGGVSVPLLLTGTLVDRFLDKVDARDEETPASAT</sequence>
<keyword evidence="2" id="KW-0472">Membrane</keyword>
<evidence type="ECO:0000256" key="2">
    <source>
        <dbReference type="SAM" id="Phobius"/>
    </source>
</evidence>
<feature type="transmembrane region" description="Helical" evidence="2">
    <location>
        <begin position="137"/>
        <end position="157"/>
    </location>
</feature>
<feature type="transmembrane region" description="Helical" evidence="2">
    <location>
        <begin position="47"/>
        <end position="75"/>
    </location>
</feature>
<organism evidence="3 4">
    <name type="scientific">Demequina litorisediminis</name>
    <dbReference type="NCBI Taxonomy" id="1849022"/>
    <lineage>
        <taxon>Bacteria</taxon>
        <taxon>Bacillati</taxon>
        <taxon>Actinomycetota</taxon>
        <taxon>Actinomycetes</taxon>
        <taxon>Micrococcales</taxon>
        <taxon>Demequinaceae</taxon>
        <taxon>Demequina</taxon>
    </lineage>
</organism>
<dbReference type="InterPro" id="IPR006938">
    <property type="entry name" value="DUF624"/>
</dbReference>
<dbReference type="EMBL" id="BSUN01000001">
    <property type="protein sequence ID" value="GMA35995.1"/>
    <property type="molecule type" value="Genomic_DNA"/>
</dbReference>
<reference evidence="4" key="1">
    <citation type="journal article" date="2019" name="Int. J. Syst. Evol. Microbiol.">
        <title>The Global Catalogue of Microorganisms (GCM) 10K type strain sequencing project: providing services to taxonomists for standard genome sequencing and annotation.</title>
        <authorList>
            <consortium name="The Broad Institute Genomics Platform"/>
            <consortium name="The Broad Institute Genome Sequencing Center for Infectious Disease"/>
            <person name="Wu L."/>
            <person name="Ma J."/>
        </authorList>
    </citation>
    <scope>NUCLEOTIDE SEQUENCE [LARGE SCALE GENOMIC DNA]</scope>
    <source>
        <strain evidence="4">NBRC 112299</strain>
    </source>
</reference>
<gene>
    <name evidence="3" type="ORF">GCM10025876_21990</name>
</gene>
<evidence type="ECO:0000256" key="1">
    <source>
        <dbReference type="SAM" id="MobiDB-lite"/>
    </source>
</evidence>
<accession>A0ABQ6IDU4</accession>
<protein>
    <recommendedName>
        <fullName evidence="5">DUF624 domain-containing protein</fullName>
    </recommendedName>
</protein>
<feature type="transmembrane region" description="Helical" evidence="2">
    <location>
        <begin position="208"/>
        <end position="226"/>
    </location>
</feature>